<dbReference type="OrthoDB" id="646197at2759"/>
<dbReference type="Pfam" id="PF21589">
    <property type="entry name" value="AP5B1_barrel"/>
    <property type="match status" value="1"/>
</dbReference>
<protein>
    <recommendedName>
        <fullName evidence="1">AP-5 complex subunit beta-1</fullName>
    </recommendedName>
    <alternativeName>
        <fullName evidence="4">Adaptor-related protein complex 5 beta subunit</fullName>
    </alternativeName>
</protein>
<gene>
    <name evidence="9" type="ORF">MATL_G00072550</name>
</gene>
<evidence type="ECO:0000259" key="7">
    <source>
        <dbReference type="Pfam" id="PF21589"/>
    </source>
</evidence>
<dbReference type="GO" id="GO:0005765">
    <property type="term" value="C:lysosomal membrane"/>
    <property type="evidence" value="ECO:0007669"/>
    <property type="project" value="TreeGrafter"/>
</dbReference>
<evidence type="ECO:0000256" key="1">
    <source>
        <dbReference type="ARBA" id="ARBA00018167"/>
    </source>
</evidence>
<evidence type="ECO:0000259" key="8">
    <source>
        <dbReference type="Pfam" id="PF21590"/>
    </source>
</evidence>
<dbReference type="GO" id="GO:0015031">
    <property type="term" value="P:protein transport"/>
    <property type="evidence" value="ECO:0007669"/>
    <property type="project" value="UniProtKB-KW"/>
</dbReference>
<dbReference type="InterPro" id="IPR038741">
    <property type="entry name" value="AP5B1"/>
</dbReference>
<reference evidence="9" key="1">
    <citation type="submission" date="2021-01" db="EMBL/GenBank/DDBJ databases">
        <authorList>
            <person name="Zahm M."/>
            <person name="Roques C."/>
            <person name="Cabau C."/>
            <person name="Klopp C."/>
            <person name="Donnadieu C."/>
            <person name="Jouanno E."/>
            <person name="Lampietro C."/>
            <person name="Louis A."/>
            <person name="Herpin A."/>
            <person name="Echchiki A."/>
            <person name="Berthelot C."/>
            <person name="Parey E."/>
            <person name="Roest-Crollius H."/>
            <person name="Braasch I."/>
            <person name="Postlethwait J."/>
            <person name="Bobe J."/>
            <person name="Montfort J."/>
            <person name="Bouchez O."/>
            <person name="Begum T."/>
            <person name="Mejri S."/>
            <person name="Adams A."/>
            <person name="Chen W.-J."/>
            <person name="Guiguen Y."/>
        </authorList>
    </citation>
    <scope>NUCLEOTIDE SEQUENCE</scope>
    <source>
        <strain evidence="9">YG-15Mar2019-1</strain>
        <tissue evidence="9">Brain</tissue>
    </source>
</reference>
<dbReference type="GO" id="GO:0030119">
    <property type="term" value="C:AP-type membrane coat adaptor complex"/>
    <property type="evidence" value="ECO:0007669"/>
    <property type="project" value="TreeGrafter"/>
</dbReference>
<evidence type="ECO:0000256" key="2">
    <source>
        <dbReference type="ARBA" id="ARBA00022448"/>
    </source>
</evidence>
<keyword evidence="10" id="KW-1185">Reference proteome</keyword>
<dbReference type="InterPro" id="IPR048978">
    <property type="entry name" value="AP5B1_N"/>
</dbReference>
<dbReference type="InterPro" id="IPR048981">
    <property type="entry name" value="AP5B1_C"/>
</dbReference>
<evidence type="ECO:0000313" key="9">
    <source>
        <dbReference type="EMBL" id="KAG7477704.1"/>
    </source>
</evidence>
<accession>A0A9D3Q5R9</accession>
<dbReference type="GO" id="GO:0016197">
    <property type="term" value="P:endosomal transport"/>
    <property type="evidence" value="ECO:0007669"/>
    <property type="project" value="InterPro"/>
</dbReference>
<dbReference type="Pfam" id="PF21588">
    <property type="entry name" value="AP5B1_middle"/>
    <property type="match status" value="1"/>
</dbReference>
<dbReference type="SUPFAM" id="SSF48371">
    <property type="entry name" value="ARM repeat"/>
    <property type="match status" value="1"/>
</dbReference>
<proteinExistence type="predicted"/>
<dbReference type="PANTHER" id="PTHR34033">
    <property type="entry name" value="AP-5 COMPLEX SUBUNIT BETA-1"/>
    <property type="match status" value="1"/>
</dbReference>
<organism evidence="9 10">
    <name type="scientific">Megalops atlanticus</name>
    <name type="common">Tarpon</name>
    <name type="synonym">Clupea gigantea</name>
    <dbReference type="NCBI Taxonomy" id="7932"/>
    <lineage>
        <taxon>Eukaryota</taxon>
        <taxon>Metazoa</taxon>
        <taxon>Chordata</taxon>
        <taxon>Craniata</taxon>
        <taxon>Vertebrata</taxon>
        <taxon>Euteleostomi</taxon>
        <taxon>Actinopterygii</taxon>
        <taxon>Neopterygii</taxon>
        <taxon>Teleostei</taxon>
        <taxon>Elopiformes</taxon>
        <taxon>Megalopidae</taxon>
        <taxon>Megalops</taxon>
    </lineage>
</organism>
<dbReference type="InterPro" id="IPR048979">
    <property type="entry name" value="AP5B1_middle"/>
</dbReference>
<dbReference type="AlphaFoldDB" id="A0A9D3Q5R9"/>
<evidence type="ECO:0000259" key="5">
    <source>
        <dbReference type="Pfam" id="PF21587"/>
    </source>
</evidence>
<dbReference type="EMBL" id="JAFDVH010000005">
    <property type="protein sequence ID" value="KAG7477704.1"/>
    <property type="molecule type" value="Genomic_DNA"/>
</dbReference>
<comment type="caution">
    <text evidence="9">The sequence shown here is derived from an EMBL/GenBank/DDBJ whole genome shotgun (WGS) entry which is preliminary data.</text>
</comment>
<feature type="domain" description="AP5B1 middle" evidence="6">
    <location>
        <begin position="247"/>
        <end position="625"/>
    </location>
</feature>
<evidence type="ECO:0000256" key="3">
    <source>
        <dbReference type="ARBA" id="ARBA00022927"/>
    </source>
</evidence>
<feature type="domain" description="AP-5 complex subunit beta-1 N-terminal" evidence="5">
    <location>
        <begin position="33"/>
        <end position="103"/>
    </location>
</feature>
<evidence type="ECO:0000256" key="4">
    <source>
        <dbReference type="ARBA" id="ARBA00032431"/>
    </source>
</evidence>
<sequence>MATTISSWSQRISAFIHSPSQFLSSTTSDCFLAELLHELRDDRINESTKVLLLSILQEYPNVLCPSAAVGEETALDLMAIFTQAPVRSMNLKCHLMLAIANVLVCTSCVDSQEKVAESFLDLLLLTIQDTNDHKDGQVFHPLRAVACDCLREMETCFPGLLSQKLELLYLLKQQEMTPLQQAYCVLYTLGLKNAIHLLSLQNEVADGELKSILTGNEGFAWKVVENPLPPFPVSSMGEIPLLQTSADSKELRSIVSLLLEESYLLTPASQATLLQELVEVVAMVQALSPSIFKSQLLRLFGTVEITLLHATLLMKATFTDSLFTTEDENFFIKRLVGMAQHPQLSNPQKLFYMDCILHFPENRPISSNGDESLPVLVTPHLAASLLPTVFNDSSTMLCRMSLLSLVYMEADEEDDKGVSYLFDHLMALHRIVDNHGTREMTVTFFRAVFTFLNYFYHSEKFTNDLTTRLCELYSRHCYLAPNLNNVIDRAQECLGDSGWPIQLLKALQKLIVELPLPQLTLQNLNWHLKVLGRVARESQVPQRSSVCFLLSVLINSSLCTAGGWRMGNAVLAVCRNLLQHPCLDQVFIELADLLQYMMHHYEDTDIQDHARFYYTLLTNLSLEKLSGVLAKGPDVGPAKVRSLSSIMAESEGLSSSLTVHQTKHPVLQLVKFQDSAKQEMSQEGRSKTLEGEEMLKVYREQFLSPGFASEVILKYYLTHVGDVEAPYHKLFSICLHFDLTDSNYEEVRDISVPCLFKARKPPVVHLKLKPCQPYPTRLRASAVFTTEDGMSWYTQLADVSVSFPDIFLPMPVTMDWSQESREQLFDHIWKSTCLEESSQSATSLFCFEVGDRRLCDLVESNFHPYLISKQPDQESYKVLFFLPPQCHVLLHITGAEDAIQVSIVTDNWKLLPYINSYLHNVTNGTQKGGGNQMEVPDSRTDS</sequence>
<keyword evidence="3" id="KW-0653">Protein transport</keyword>
<dbReference type="Pfam" id="PF21587">
    <property type="entry name" value="AP5B1_N"/>
    <property type="match status" value="1"/>
</dbReference>
<dbReference type="Proteomes" id="UP001046870">
    <property type="component" value="Chromosome 5"/>
</dbReference>
<evidence type="ECO:0000259" key="6">
    <source>
        <dbReference type="Pfam" id="PF21588"/>
    </source>
</evidence>
<evidence type="ECO:0000313" key="10">
    <source>
        <dbReference type="Proteomes" id="UP001046870"/>
    </source>
</evidence>
<name>A0A9D3Q5R9_MEGAT</name>
<feature type="domain" description="AP-5 complex subunit beta-1 beta-barrel" evidence="7">
    <location>
        <begin position="729"/>
        <end position="799"/>
    </location>
</feature>
<feature type="domain" description="AP5B1 C-terminal" evidence="8">
    <location>
        <begin position="823"/>
        <end position="921"/>
    </location>
</feature>
<dbReference type="PANTHER" id="PTHR34033:SF1">
    <property type="entry name" value="AP-5 COMPLEX SUBUNIT BETA-1"/>
    <property type="match status" value="1"/>
</dbReference>
<dbReference type="InterPro" id="IPR016024">
    <property type="entry name" value="ARM-type_fold"/>
</dbReference>
<dbReference type="InterPro" id="IPR048980">
    <property type="entry name" value="AP5B1_barrel"/>
</dbReference>
<keyword evidence="2" id="KW-0813">Transport</keyword>
<dbReference type="Pfam" id="PF21590">
    <property type="entry name" value="AP5B1_C"/>
    <property type="match status" value="1"/>
</dbReference>